<evidence type="ECO:0000313" key="3">
    <source>
        <dbReference type="Proteomes" id="UP001522662"/>
    </source>
</evidence>
<name>A0ABT0D5E2_9HYPH</name>
<accession>A0ABT0D5E2</accession>
<feature type="region of interest" description="Disordered" evidence="1">
    <location>
        <begin position="24"/>
        <end position="44"/>
    </location>
</feature>
<gene>
    <name evidence="2" type="ORF">MKJ03_20065</name>
</gene>
<keyword evidence="3" id="KW-1185">Reference proteome</keyword>
<reference evidence="2 3" key="1">
    <citation type="submission" date="2022-03" db="EMBL/GenBank/DDBJ databases">
        <title>Rhizobium SSM4.3 sp. nov., isolated from Sediment (Gouqi Island).</title>
        <authorList>
            <person name="Chen G."/>
        </authorList>
    </citation>
    <scope>NUCLEOTIDE SEQUENCE [LARGE SCALE GENOMIC DNA]</scope>
    <source>
        <strain evidence="2 3">SSM4.3</strain>
        <plasmid evidence="2">unnamed</plasmid>
    </source>
</reference>
<dbReference type="Proteomes" id="UP001522662">
    <property type="component" value="Unassembled WGS sequence"/>
</dbReference>
<organism evidence="2 3">
    <name type="scientific">Peteryoungia algae</name>
    <dbReference type="NCBI Taxonomy" id="2919917"/>
    <lineage>
        <taxon>Bacteria</taxon>
        <taxon>Pseudomonadati</taxon>
        <taxon>Pseudomonadota</taxon>
        <taxon>Alphaproteobacteria</taxon>
        <taxon>Hyphomicrobiales</taxon>
        <taxon>Rhizobiaceae</taxon>
        <taxon>Peteryoungia</taxon>
    </lineage>
</organism>
<evidence type="ECO:0000313" key="2">
    <source>
        <dbReference type="EMBL" id="MCJ8240635.1"/>
    </source>
</evidence>
<geneLocation type="plasmid" evidence="2">
    <name>unnamed</name>
</geneLocation>
<proteinExistence type="predicted"/>
<dbReference type="RefSeq" id="WP_245137956.1">
    <property type="nucleotide sequence ID" value="NZ_CP128477.1"/>
</dbReference>
<sequence>MIHPVIDFQVHRLRRQYGTMRLRYSNSPTSLHQSPSAKDSNGALSNDTTALVTALVLRIARRRGRSLNALPGTVRDALCDLVAQNDPTARLLFQWLDREPDTDEAILQAALLPDRWRGTSHIGSRPTRVYRHHRFWQPDSPRLAELDRRRLSKLQWLLEEEMRHDR</sequence>
<keyword evidence="2" id="KW-0614">Plasmid</keyword>
<dbReference type="EMBL" id="JALAYX010000007">
    <property type="protein sequence ID" value="MCJ8240635.1"/>
    <property type="molecule type" value="Genomic_DNA"/>
</dbReference>
<evidence type="ECO:0000256" key="1">
    <source>
        <dbReference type="SAM" id="MobiDB-lite"/>
    </source>
</evidence>
<comment type="caution">
    <text evidence="2">The sequence shown here is derived from an EMBL/GenBank/DDBJ whole genome shotgun (WGS) entry which is preliminary data.</text>
</comment>
<protein>
    <submittedName>
        <fullName evidence="2">Uncharacterized protein</fullName>
    </submittedName>
</protein>